<evidence type="ECO:0000256" key="2">
    <source>
        <dbReference type="ARBA" id="ARBA00023239"/>
    </source>
</evidence>
<keyword evidence="5" id="KW-1185">Reference proteome</keyword>
<dbReference type="OrthoDB" id="9788869at2"/>
<dbReference type="SMART" id="SM01119">
    <property type="entry name" value="D-ser_dehydrat"/>
    <property type="match status" value="1"/>
</dbReference>
<protein>
    <submittedName>
        <fullName evidence="4">D-serine deaminase, pyridoxal phosphate-dependent</fullName>
    </submittedName>
</protein>
<sequence>MNDTQSWYTIEDIDHIDSPALVVYPKRVSENIHTLKKMVNGDTSRLRPHVKTHKTQEAAAMLMDAGIRQFKCATIAEAELLAMSNAPDVLLAYQPVGPKAHRYLELIKKYPNTAFSCLVDHTANAERLSTIASDNDLKIQVYIDINVGMGRTGIPAGDKAVQLYQGIQLLDNIEVLGLHAYDGHLRDPDVSQRRQRCLLGIAPVWAMVSELERQGYPTPVVVAGGSPTFPIHAADTRVVCSPGTFIFWDKGYGDGLPEQHFVHAALVLTRVISLPTPTTLCLDLGHKAIAAENPIDRRIHLLNAPGLKPISQSEEHLVVEAHEGHGWKIGDVFYGLPYHICPTVALYERAIAIAEGQQSGVWPIKARDRQVIV</sequence>
<dbReference type="Gene3D" id="2.40.37.20">
    <property type="entry name" value="D-serine dehydratase-like domain"/>
    <property type="match status" value="1"/>
</dbReference>
<dbReference type="InterPro" id="IPR051466">
    <property type="entry name" value="D-amino_acid_metab_enzyme"/>
</dbReference>
<dbReference type="InterPro" id="IPR001608">
    <property type="entry name" value="Ala_racemase_N"/>
</dbReference>
<evidence type="ECO:0000313" key="4">
    <source>
        <dbReference type="EMBL" id="SKB33830.1"/>
    </source>
</evidence>
<dbReference type="InterPro" id="IPR029066">
    <property type="entry name" value="PLP-binding_barrel"/>
</dbReference>
<comment type="similarity">
    <text evidence="1">Belongs to the DSD1 family.</text>
</comment>
<gene>
    <name evidence="4" type="ORF">SAMN05660226_00706</name>
</gene>
<dbReference type="PANTHER" id="PTHR28004">
    <property type="entry name" value="ZGC:162816-RELATED"/>
    <property type="match status" value="1"/>
</dbReference>
<dbReference type="PANTHER" id="PTHR28004:SF2">
    <property type="entry name" value="D-SERINE DEHYDRATASE"/>
    <property type="match status" value="1"/>
</dbReference>
<dbReference type="CDD" id="cd06821">
    <property type="entry name" value="PLPDE_III_D-TA"/>
    <property type="match status" value="1"/>
</dbReference>
<dbReference type="STRING" id="623280.SAMN05660226_00706"/>
<accession>A0A1T5AFZ4</accession>
<dbReference type="RefSeq" id="WP_079715455.1">
    <property type="nucleotide sequence ID" value="NZ_FUYS01000002.1"/>
</dbReference>
<evidence type="ECO:0000259" key="3">
    <source>
        <dbReference type="SMART" id="SM01119"/>
    </source>
</evidence>
<name>A0A1T5AFZ4_9SPHI</name>
<evidence type="ECO:0000313" key="5">
    <source>
        <dbReference type="Proteomes" id="UP000190541"/>
    </source>
</evidence>
<dbReference type="GO" id="GO:0008721">
    <property type="term" value="F:D-serine ammonia-lyase activity"/>
    <property type="evidence" value="ECO:0007669"/>
    <property type="project" value="TreeGrafter"/>
</dbReference>
<dbReference type="EMBL" id="FUYS01000002">
    <property type="protein sequence ID" value="SKB33830.1"/>
    <property type="molecule type" value="Genomic_DNA"/>
</dbReference>
<dbReference type="Pfam" id="PF14031">
    <property type="entry name" value="D-ser_dehydrat"/>
    <property type="match status" value="1"/>
</dbReference>
<organism evidence="4 5">
    <name type="scientific">Parapedobacter luteus</name>
    <dbReference type="NCBI Taxonomy" id="623280"/>
    <lineage>
        <taxon>Bacteria</taxon>
        <taxon>Pseudomonadati</taxon>
        <taxon>Bacteroidota</taxon>
        <taxon>Sphingobacteriia</taxon>
        <taxon>Sphingobacteriales</taxon>
        <taxon>Sphingobacteriaceae</taxon>
        <taxon>Parapedobacter</taxon>
    </lineage>
</organism>
<dbReference type="SUPFAM" id="SSF51419">
    <property type="entry name" value="PLP-binding barrel"/>
    <property type="match status" value="1"/>
</dbReference>
<evidence type="ECO:0000256" key="1">
    <source>
        <dbReference type="ARBA" id="ARBA00005323"/>
    </source>
</evidence>
<dbReference type="InterPro" id="IPR026956">
    <property type="entry name" value="D-ser_dehydrat-like_dom"/>
</dbReference>
<dbReference type="Pfam" id="PF01168">
    <property type="entry name" value="Ala_racemase_N"/>
    <property type="match status" value="1"/>
</dbReference>
<reference evidence="4 5" key="1">
    <citation type="submission" date="2017-02" db="EMBL/GenBank/DDBJ databases">
        <authorList>
            <person name="Peterson S.W."/>
        </authorList>
    </citation>
    <scope>NUCLEOTIDE SEQUENCE [LARGE SCALE GENOMIC DNA]</scope>
    <source>
        <strain evidence="4 5">DSM 22899</strain>
    </source>
</reference>
<dbReference type="AlphaFoldDB" id="A0A1T5AFZ4"/>
<dbReference type="GO" id="GO:0036088">
    <property type="term" value="P:D-serine catabolic process"/>
    <property type="evidence" value="ECO:0007669"/>
    <property type="project" value="TreeGrafter"/>
</dbReference>
<dbReference type="Gene3D" id="3.20.20.10">
    <property type="entry name" value="Alanine racemase"/>
    <property type="match status" value="1"/>
</dbReference>
<feature type="domain" description="D-serine dehydratase-like" evidence="3">
    <location>
        <begin position="264"/>
        <end position="354"/>
    </location>
</feature>
<dbReference type="Proteomes" id="UP000190541">
    <property type="component" value="Unassembled WGS sequence"/>
</dbReference>
<dbReference type="InterPro" id="IPR042208">
    <property type="entry name" value="D-ser_dehydrat-like_sf"/>
</dbReference>
<proteinExistence type="inferred from homology"/>
<keyword evidence="2" id="KW-0456">Lyase</keyword>